<keyword evidence="1" id="KW-0472">Membrane</keyword>
<evidence type="ECO:0000313" key="3">
    <source>
        <dbReference type="Proteomes" id="UP000177932"/>
    </source>
</evidence>
<proteinExistence type="predicted"/>
<comment type="caution">
    <text evidence="2">The sequence shown here is derived from an EMBL/GenBank/DDBJ whole genome shotgun (WGS) entry which is preliminary data.</text>
</comment>
<name>A0A1G2H480_9BACT</name>
<dbReference type="EMBL" id="MHOD01000033">
    <property type="protein sequence ID" value="OGZ57267.1"/>
    <property type="molecule type" value="Genomic_DNA"/>
</dbReference>
<keyword evidence="1" id="KW-1133">Transmembrane helix</keyword>
<evidence type="ECO:0000313" key="2">
    <source>
        <dbReference type="EMBL" id="OGZ57267.1"/>
    </source>
</evidence>
<dbReference type="InterPro" id="IPR012340">
    <property type="entry name" value="NA-bd_OB-fold"/>
</dbReference>
<sequence>MDGITWRIDTIIFAIIAILGVVILILSFILGEVFDFFSHDIDVNIGGHDAFNLGNSGDVPNAGSLVNVQSVLAFMSGFGGLAWILSGYLKFSPMFSVLLGLLGGIVAAIPMILLMRILYKKSGSAGFNMQEVTHRTASVVLDIPPNGLGRVQYEINGSLITSTARSATGESISAGTTVRIEQVIGSEVSVRKV</sequence>
<dbReference type="STRING" id="1802158.A2827_01535"/>
<evidence type="ECO:0000256" key="1">
    <source>
        <dbReference type="SAM" id="Phobius"/>
    </source>
</evidence>
<organism evidence="2 3">
    <name type="scientific">Candidatus Spechtbacteria bacterium RIFCSPHIGHO2_01_FULL_43_30</name>
    <dbReference type="NCBI Taxonomy" id="1802158"/>
    <lineage>
        <taxon>Bacteria</taxon>
        <taxon>Candidatus Spechtiibacteriota</taxon>
    </lineage>
</organism>
<dbReference type="AlphaFoldDB" id="A0A1G2H480"/>
<gene>
    <name evidence="2" type="ORF">A2827_01535</name>
</gene>
<feature type="transmembrane region" description="Helical" evidence="1">
    <location>
        <begin position="12"/>
        <end position="30"/>
    </location>
</feature>
<dbReference type="Gene3D" id="2.40.50.140">
    <property type="entry name" value="Nucleic acid-binding proteins"/>
    <property type="match status" value="1"/>
</dbReference>
<reference evidence="2 3" key="1">
    <citation type="journal article" date="2016" name="Nat. Commun.">
        <title>Thousands of microbial genomes shed light on interconnected biogeochemical processes in an aquifer system.</title>
        <authorList>
            <person name="Anantharaman K."/>
            <person name="Brown C.T."/>
            <person name="Hug L.A."/>
            <person name="Sharon I."/>
            <person name="Castelle C.J."/>
            <person name="Probst A.J."/>
            <person name="Thomas B.C."/>
            <person name="Singh A."/>
            <person name="Wilkins M.J."/>
            <person name="Karaoz U."/>
            <person name="Brodie E.L."/>
            <person name="Williams K.H."/>
            <person name="Hubbard S.S."/>
            <person name="Banfield J.F."/>
        </authorList>
    </citation>
    <scope>NUCLEOTIDE SEQUENCE [LARGE SCALE GENOMIC DNA]</scope>
</reference>
<accession>A0A1G2H480</accession>
<dbReference type="Proteomes" id="UP000177932">
    <property type="component" value="Unassembled WGS sequence"/>
</dbReference>
<protein>
    <submittedName>
        <fullName evidence="2">Uncharacterized protein</fullName>
    </submittedName>
</protein>
<feature type="transmembrane region" description="Helical" evidence="1">
    <location>
        <begin position="65"/>
        <end position="85"/>
    </location>
</feature>
<feature type="transmembrane region" description="Helical" evidence="1">
    <location>
        <begin position="97"/>
        <end position="119"/>
    </location>
</feature>
<keyword evidence="1" id="KW-0812">Transmembrane</keyword>